<keyword evidence="2" id="KW-1185">Reference proteome</keyword>
<name>A0ACC2HV29_9PLEO</name>
<evidence type="ECO:0000313" key="1">
    <source>
        <dbReference type="EMBL" id="KAJ8106779.1"/>
    </source>
</evidence>
<accession>A0ACC2HV29</accession>
<protein>
    <submittedName>
        <fullName evidence="1">Uncharacterized protein</fullName>
    </submittedName>
</protein>
<proteinExistence type="predicted"/>
<dbReference type="Proteomes" id="UP001153331">
    <property type="component" value="Unassembled WGS sequence"/>
</dbReference>
<organism evidence="1 2">
    <name type="scientific">Boeremia exigua</name>
    <dbReference type="NCBI Taxonomy" id="749465"/>
    <lineage>
        <taxon>Eukaryota</taxon>
        <taxon>Fungi</taxon>
        <taxon>Dikarya</taxon>
        <taxon>Ascomycota</taxon>
        <taxon>Pezizomycotina</taxon>
        <taxon>Dothideomycetes</taxon>
        <taxon>Pleosporomycetidae</taxon>
        <taxon>Pleosporales</taxon>
        <taxon>Pleosporineae</taxon>
        <taxon>Didymellaceae</taxon>
        <taxon>Boeremia</taxon>
    </lineage>
</organism>
<evidence type="ECO:0000313" key="2">
    <source>
        <dbReference type="Proteomes" id="UP001153331"/>
    </source>
</evidence>
<reference evidence="1" key="1">
    <citation type="submission" date="2022-11" db="EMBL/GenBank/DDBJ databases">
        <title>Genome Sequence of Boeremia exigua.</title>
        <authorList>
            <person name="Buettner E."/>
        </authorList>
    </citation>
    <scope>NUCLEOTIDE SEQUENCE</scope>
    <source>
        <strain evidence="1">CU02</strain>
    </source>
</reference>
<dbReference type="EMBL" id="JAPHNI010001079">
    <property type="protein sequence ID" value="KAJ8106779.1"/>
    <property type="molecule type" value="Genomic_DNA"/>
</dbReference>
<sequence>MQHHTEPELTLSTRAALIVALQVAASIVCSTGTQSGGDAAVFLLQAFGWRHACASPIEAGFREGEGESSQRKDSGKSVEAHD</sequence>
<gene>
    <name evidence="1" type="ORF">OPT61_g9314</name>
</gene>
<comment type="caution">
    <text evidence="1">The sequence shown here is derived from an EMBL/GenBank/DDBJ whole genome shotgun (WGS) entry which is preliminary data.</text>
</comment>